<organism evidence="2 3">
    <name type="scientific">Coptis chinensis</name>
    <dbReference type="NCBI Taxonomy" id="261450"/>
    <lineage>
        <taxon>Eukaryota</taxon>
        <taxon>Viridiplantae</taxon>
        <taxon>Streptophyta</taxon>
        <taxon>Embryophyta</taxon>
        <taxon>Tracheophyta</taxon>
        <taxon>Spermatophyta</taxon>
        <taxon>Magnoliopsida</taxon>
        <taxon>Ranunculales</taxon>
        <taxon>Ranunculaceae</taxon>
        <taxon>Coptidoideae</taxon>
        <taxon>Coptis</taxon>
    </lineage>
</organism>
<dbReference type="SUPFAM" id="SSF52047">
    <property type="entry name" value="RNI-like"/>
    <property type="match status" value="1"/>
</dbReference>
<gene>
    <name evidence="2" type="ORF">IFM89_037253</name>
</gene>
<feature type="domain" description="R13L1/DRL21-like LRR repeat region" evidence="1">
    <location>
        <begin position="143"/>
        <end position="267"/>
    </location>
</feature>
<dbReference type="PANTHER" id="PTHR47186:SF30">
    <property type="entry name" value="EF-HAND DOMAIN-CONTAINING PROTEIN"/>
    <property type="match status" value="1"/>
</dbReference>
<reference evidence="2 3" key="1">
    <citation type="submission" date="2020-10" db="EMBL/GenBank/DDBJ databases">
        <title>The Coptis chinensis genome and diversification of protoberbering-type alkaloids.</title>
        <authorList>
            <person name="Wang B."/>
            <person name="Shu S."/>
            <person name="Song C."/>
            <person name="Liu Y."/>
        </authorList>
    </citation>
    <scope>NUCLEOTIDE SEQUENCE [LARGE SCALE GENOMIC DNA]</scope>
    <source>
        <strain evidence="2">HL-2020</strain>
        <tissue evidence="2">Leaf</tissue>
    </source>
</reference>
<protein>
    <recommendedName>
        <fullName evidence="1">R13L1/DRL21-like LRR repeat region domain-containing protein</fullName>
    </recommendedName>
</protein>
<keyword evidence="3" id="KW-1185">Reference proteome</keyword>
<dbReference type="EMBL" id="JADFTS010000004">
    <property type="protein sequence ID" value="KAF9611970.1"/>
    <property type="molecule type" value="Genomic_DNA"/>
</dbReference>
<sequence length="741" mass="82815">MICKVKNLRTLLTPIIPIYTVPVELYQELTCLRALDLGGSHIDKLPNEVGRLLHLRYLDLCGTNLSELPETICNLYNLQTLELSQCKKIQKLPSTIGKLTNLRHLGIGGTDALGYLPQGIGSLRFLRTLSKFIVRGSSMGCNLGELKLLTFLQGNLKIEGLERVVEMNEAAEAELRKKNRLRGLTLNFGDLEQADVEKMKGVLKNLHPHENLEELKIKGYPGLQFPSWITSGSNLVSLKLHRCGTFTELPAAMGKMECLEKLEIVRMGSVRHIGREFYGVGIGGSSSFVAFPKLKSLLFRDMVEWDDWDLPISKDINVMPQLIELLLEDCSKLRKLPALGRLQSLELLIIYNLDAVKRIGSEFCGVDSIDSSSSGGEVITAAFPKLKKLVFWSMKEWEEWELPISTTSMGDTPPAIMPCLCELELSYCPVLRALPGLGKLKSLESLTIENTMVGDFLGISDDDDVHNGCCSTEDEGAISSGDGESTQEGVITFRNILRSIGCLCLSKLDTEVKRMGGLLACFGNSETTGGGSAQVQQKEEKEVLFPSLKNLKITVLRMWRGSNLPSQKDRVVIMPLLRQLTIRLCDKLQVIPHYMFSQSLKQLEIMDCPELGRAQPCLPPLLEYLNFSGNVGFLSNSLPVCDVECSHNNNNSYPYLKTVYIFASPHSSLPKGFNKLKGIQRLILHRCDTLDFELKELNHLTMLQHLEINDCPILKERFGEGRDWSILSHVPKITIDYEEIT</sequence>
<dbReference type="PANTHER" id="PTHR47186">
    <property type="entry name" value="LEUCINE-RICH REPEAT-CONTAINING PROTEIN 57"/>
    <property type="match status" value="1"/>
</dbReference>
<dbReference type="SUPFAM" id="SSF52058">
    <property type="entry name" value="L domain-like"/>
    <property type="match status" value="1"/>
</dbReference>
<dbReference type="Pfam" id="PF00560">
    <property type="entry name" value="LRR_1"/>
    <property type="match status" value="1"/>
</dbReference>
<dbReference type="InterPro" id="IPR056789">
    <property type="entry name" value="LRR_R13L1-DRL21"/>
</dbReference>
<evidence type="ECO:0000259" key="1">
    <source>
        <dbReference type="Pfam" id="PF25019"/>
    </source>
</evidence>
<accession>A0A835I5G9</accession>
<comment type="caution">
    <text evidence="2">The sequence shown here is derived from an EMBL/GenBank/DDBJ whole genome shotgun (WGS) entry which is preliminary data.</text>
</comment>
<name>A0A835I5G9_9MAGN</name>
<dbReference type="Gene3D" id="3.80.10.10">
    <property type="entry name" value="Ribonuclease Inhibitor"/>
    <property type="match status" value="2"/>
</dbReference>
<evidence type="ECO:0000313" key="2">
    <source>
        <dbReference type="EMBL" id="KAF9611970.1"/>
    </source>
</evidence>
<dbReference type="Pfam" id="PF25019">
    <property type="entry name" value="LRR_R13L1-DRL21"/>
    <property type="match status" value="1"/>
</dbReference>
<dbReference type="Proteomes" id="UP000631114">
    <property type="component" value="Unassembled WGS sequence"/>
</dbReference>
<proteinExistence type="predicted"/>
<dbReference type="OrthoDB" id="540763at2759"/>
<evidence type="ECO:0000313" key="3">
    <source>
        <dbReference type="Proteomes" id="UP000631114"/>
    </source>
</evidence>
<dbReference type="AlphaFoldDB" id="A0A835I5G9"/>
<dbReference type="InterPro" id="IPR001611">
    <property type="entry name" value="Leu-rich_rpt"/>
</dbReference>
<dbReference type="InterPro" id="IPR032675">
    <property type="entry name" value="LRR_dom_sf"/>
</dbReference>